<feature type="compositionally biased region" description="Gly residues" evidence="2">
    <location>
        <begin position="274"/>
        <end position="285"/>
    </location>
</feature>
<feature type="compositionally biased region" description="Low complexity" evidence="2">
    <location>
        <begin position="1076"/>
        <end position="1106"/>
    </location>
</feature>
<feature type="region of interest" description="Disordered" evidence="2">
    <location>
        <begin position="860"/>
        <end position="891"/>
    </location>
</feature>
<feature type="region of interest" description="Disordered" evidence="2">
    <location>
        <begin position="1653"/>
        <end position="1712"/>
    </location>
</feature>
<reference evidence="5" key="2">
    <citation type="submission" date="2025-05" db="UniProtKB">
        <authorList>
            <consortium name="EnsemblMetazoa"/>
        </authorList>
    </citation>
    <scope>IDENTIFICATION</scope>
</reference>
<feature type="compositionally biased region" description="Basic and acidic residues" evidence="2">
    <location>
        <begin position="1672"/>
        <end position="1683"/>
    </location>
</feature>
<feature type="compositionally biased region" description="Low complexity" evidence="2">
    <location>
        <begin position="193"/>
        <end position="216"/>
    </location>
</feature>
<dbReference type="SUPFAM" id="SSF49879">
    <property type="entry name" value="SMAD/FHA domain"/>
    <property type="match status" value="1"/>
</dbReference>
<feature type="compositionally biased region" description="Low complexity" evidence="2">
    <location>
        <begin position="966"/>
        <end position="992"/>
    </location>
</feature>
<organism evidence="5 6">
    <name type="scientific">Drosophila rhopaloa</name>
    <name type="common">Fruit fly</name>
    <dbReference type="NCBI Taxonomy" id="1041015"/>
    <lineage>
        <taxon>Eukaryota</taxon>
        <taxon>Metazoa</taxon>
        <taxon>Ecdysozoa</taxon>
        <taxon>Arthropoda</taxon>
        <taxon>Hexapoda</taxon>
        <taxon>Insecta</taxon>
        <taxon>Pterygota</taxon>
        <taxon>Neoptera</taxon>
        <taxon>Endopterygota</taxon>
        <taxon>Diptera</taxon>
        <taxon>Brachycera</taxon>
        <taxon>Muscomorpha</taxon>
        <taxon>Ephydroidea</taxon>
        <taxon>Drosophilidae</taxon>
        <taxon>Drosophila</taxon>
        <taxon>Sophophora</taxon>
    </lineage>
</organism>
<feature type="region of interest" description="Disordered" evidence="2">
    <location>
        <begin position="1228"/>
        <end position="1247"/>
    </location>
</feature>
<dbReference type="CDD" id="cd06789">
    <property type="entry name" value="PDZ_AFDN-like"/>
    <property type="match status" value="1"/>
</dbReference>
<evidence type="ECO:0000259" key="3">
    <source>
        <dbReference type="PROSITE" id="PS50106"/>
    </source>
</evidence>
<dbReference type="Pfam" id="PF01843">
    <property type="entry name" value="DIL"/>
    <property type="match status" value="1"/>
</dbReference>
<feature type="region of interest" description="Disordered" evidence="2">
    <location>
        <begin position="252"/>
        <end position="289"/>
    </location>
</feature>
<dbReference type="RefSeq" id="XP_016983304.2">
    <property type="nucleotide sequence ID" value="XM_017127815.2"/>
</dbReference>
<feature type="domain" description="Dilute" evidence="4">
    <location>
        <begin position="360"/>
        <end position="588"/>
    </location>
</feature>
<dbReference type="SMART" id="SM00240">
    <property type="entry name" value="FHA"/>
    <property type="match status" value="1"/>
</dbReference>
<dbReference type="PANTHER" id="PTHR10398:SF2">
    <property type="entry name" value="AFADIN"/>
    <property type="match status" value="1"/>
</dbReference>
<feature type="compositionally biased region" description="Low complexity" evidence="2">
    <location>
        <begin position="1004"/>
        <end position="1040"/>
    </location>
</feature>
<feature type="region of interest" description="Disordered" evidence="2">
    <location>
        <begin position="15"/>
        <end position="44"/>
    </location>
</feature>
<dbReference type="Pfam" id="PF00498">
    <property type="entry name" value="FHA"/>
    <property type="match status" value="1"/>
</dbReference>
<dbReference type="InterPro" id="IPR037977">
    <property type="entry name" value="CBD_Afadin"/>
</dbReference>
<evidence type="ECO:0008006" key="7">
    <source>
        <dbReference type="Google" id="ProtNLM"/>
    </source>
</evidence>
<feature type="region of interest" description="Disordered" evidence="2">
    <location>
        <begin position="903"/>
        <end position="925"/>
    </location>
</feature>
<feature type="region of interest" description="Disordered" evidence="2">
    <location>
        <begin position="164"/>
        <end position="216"/>
    </location>
</feature>
<feature type="region of interest" description="Disordered" evidence="2">
    <location>
        <begin position="956"/>
        <end position="1040"/>
    </location>
</feature>
<dbReference type="PANTHER" id="PTHR10398">
    <property type="entry name" value="AFADIN"/>
    <property type="match status" value="1"/>
</dbReference>
<feature type="compositionally biased region" description="Low complexity" evidence="2">
    <location>
        <begin position="252"/>
        <end position="263"/>
    </location>
</feature>
<dbReference type="InterPro" id="IPR001478">
    <property type="entry name" value="PDZ"/>
</dbReference>
<feature type="compositionally biased region" description="Low complexity" evidence="2">
    <location>
        <begin position="1399"/>
        <end position="1413"/>
    </location>
</feature>
<accession>A0ABM5HPA3</accession>
<evidence type="ECO:0000256" key="1">
    <source>
        <dbReference type="SAM" id="Coils"/>
    </source>
</evidence>
<evidence type="ECO:0000313" key="6">
    <source>
        <dbReference type="Proteomes" id="UP001652680"/>
    </source>
</evidence>
<feature type="coiled-coil region" evidence="1">
    <location>
        <begin position="1293"/>
        <end position="1323"/>
    </location>
</feature>
<dbReference type="InterPro" id="IPR028842">
    <property type="entry name" value="Afadin"/>
</dbReference>
<feature type="compositionally biased region" description="Polar residues" evidence="2">
    <location>
        <begin position="866"/>
        <end position="888"/>
    </location>
</feature>
<dbReference type="InterPro" id="IPR000253">
    <property type="entry name" value="FHA_dom"/>
</dbReference>
<feature type="compositionally biased region" description="Polar residues" evidence="2">
    <location>
        <begin position="1230"/>
        <end position="1244"/>
    </location>
</feature>
<feature type="compositionally biased region" description="Basic and acidic residues" evidence="2">
    <location>
        <begin position="1693"/>
        <end position="1712"/>
    </location>
</feature>
<feature type="domain" description="PDZ" evidence="3">
    <location>
        <begin position="683"/>
        <end position="768"/>
    </location>
</feature>
<proteinExistence type="predicted"/>
<dbReference type="Gene3D" id="2.60.200.20">
    <property type="match status" value="1"/>
</dbReference>
<feature type="region of interest" description="Disordered" evidence="2">
    <location>
        <begin position="1073"/>
        <end position="1115"/>
    </location>
</feature>
<keyword evidence="6" id="KW-1185">Reference proteome</keyword>
<protein>
    <recommendedName>
        <fullName evidence="7">Afadin</fullName>
    </recommendedName>
</protein>
<sequence length="1712" mass="188570">MMDWGIRRSIMFHVRRRPADSQPRRRKKKPLGTANGANHISGDREGPVLVEVTHSGDGGRRIKLGSDPVEVGSANTNCLQLFGPSIQPRHCLISLLEGVCTVTPLHTDALTFVNGHHISQPTILHNGSVVMFGRVASYRFLDSPTDGRYNLALSQSQLDSACLYESRSPTSPGSWNDEDGALSSTHKSDYDQHQQSNQSSAYHNNNNNSSDHPLSSTLRDVVDSKAGQEQVVNSNNYDGQSLEGNLENETKSISSMKSGGSNSQDRSPKMAGSGLLGGGGSGSGDAQGQEPILPAVLEFPETHQELFLRHIISELDVNVPHFKLAPVYSLYLCARYRASTHYRPELQPTERAHKLTMFLHHVANLVYSVVQEQYTDPRILAFWMANSSEFLHFLKSDRHISAFSVQAQEVLAEAVQTAFRNLVNCFRLELSQTLNQFLSENIDHDSAAGLVLTVLGSAMALLRRCRVNAALTIQLFSQLFHYINVICFNTIVANSHMCTADWGKVMTERLQLLELWAERQGLELAADCHLAKINQCAQFLQAPKSSVEEIQQLACSCFRLNSLQMAALLQQEKLPRNLVDTAIRMAESVADELTRADGREVRLEESPELHLALLLPDDGFSCDVVRGIPTGLVDFLNPLQQQGMCRLAAQPTSIGLWTVYMHQFNARSSSAMSNKLPQPELQLIKLHKNSNGMGLSIVAAKGAGQEKLGIYIKSVVPGGAADADGRLQAGDQLLRVDGQSLIGITQERAADYLVRTGPVVSLEVAKQGAIYHGLATLLQQPSPVIQRGNRRMSERDLTRMGGAESTKSLGPLIANSHPNHSLSLSQHLNNSHNNTIGNSNNSSIINPLAAHLPNSKSVPALHHHTGSGTISLANSKSRSTHSLHNNTSGMGGIGGAGGVGGAGLLGQPNGSHNNANGNGNGNEQGFYQNLSVYRAQNQSQPILNERPPIATHAAMNAYNGNSPLAPQQQSQQQQQQPSPYQQQQHLQANANLPPTRPVSAYYHSQQSAQQQLQQQQQQQQQQQFALSSSNLNGQQSQHQLTLNNRTKSQQNFQHTLRMQQMMAPSMPNISNMYHHQQQQQQQLPLQQQQPQQQPVMSSSQSMQNVNDFTGGYQNGSLEYRRSQLHDPTTLYELQQQQLQQQQQQSPNFIALPPKPLGSLQSPNKPNAPPSTAPKPQQQQQRYLGQPILAEDKPPLPPTATHPLFKATQQIAPGMNYVASTLDPPKGSYVPANQASNRPLHSGTNPWEREEREKDLEMRREHIRQWREQQISELSQIISRSPMQEEQLKTLILERDFERRAQELQEQEEQDQEQQYDKENVQELFRLAGSGQVSAIQTPITSYRQTEIKLAEITESSSPVDSVPAPQPAAPTTQPMSSNTQQPKSILKHNRYSEGGVGPSGAPSSPSKSQKSASFADERHLHTEHPISNLAKELNQLTMLDKDNNNETLDAVVPPPPPPERNSSYLIMSQQKLRGSTGNATSSMGLLKTATSNQAAAAVEIKKASLLNTQTNNNNNLSGSLNNNTMQGSPLSAMELNAAYVSATGTGMVGGLGTPPPPPPLMQRDNKRVSFHDEENNFVGGNSQLQQQYIMDNFGMEHQDLDTIREDTSYLQHNLDASMLPSMPATPDTALWNTSVQSTPGVIGAQEVYRDPRTRRLAEKQQQQQQQRAGDAVPEKLSFKEKMKMFALESGEDNTPKDKLKISRAQRDIDAVH</sequence>
<dbReference type="Proteomes" id="UP001652680">
    <property type="component" value="Unassembled WGS sequence"/>
</dbReference>
<evidence type="ECO:0000259" key="4">
    <source>
        <dbReference type="PROSITE" id="PS51126"/>
    </source>
</evidence>
<dbReference type="InterPro" id="IPR036034">
    <property type="entry name" value="PDZ_sf"/>
</dbReference>
<feature type="compositionally biased region" description="Low complexity" evidence="2">
    <location>
        <begin position="1134"/>
        <end position="1144"/>
    </location>
</feature>
<dbReference type="SUPFAM" id="SSF50156">
    <property type="entry name" value="PDZ domain-like"/>
    <property type="match status" value="1"/>
</dbReference>
<name>A0ABM5HPA3_DRORH</name>
<dbReference type="PROSITE" id="PS51126">
    <property type="entry name" value="DILUTE"/>
    <property type="match status" value="1"/>
</dbReference>
<dbReference type="CDD" id="cd15471">
    <property type="entry name" value="Myo5p-like_CBD_afadin"/>
    <property type="match status" value="1"/>
</dbReference>
<keyword evidence="1" id="KW-0175">Coiled coil</keyword>
<feature type="compositionally biased region" description="Low complexity" evidence="2">
    <location>
        <begin position="905"/>
        <end position="917"/>
    </location>
</feature>
<dbReference type="GeneID" id="108047574"/>
<feature type="region of interest" description="Disordered" evidence="2">
    <location>
        <begin position="1134"/>
        <end position="1181"/>
    </location>
</feature>
<evidence type="ECO:0000256" key="2">
    <source>
        <dbReference type="SAM" id="MobiDB-lite"/>
    </source>
</evidence>
<reference evidence="6" key="1">
    <citation type="journal article" date="2021" name="Elife">
        <title>Highly contiguous assemblies of 101 drosophilid genomes.</title>
        <authorList>
            <person name="Kim B.Y."/>
            <person name="Wang J.R."/>
            <person name="Miller D.E."/>
            <person name="Barmina O."/>
            <person name="Delaney E."/>
            <person name="Thompson A."/>
            <person name="Comeault A.A."/>
            <person name="Peede D."/>
            <person name="D'Agostino E.R."/>
            <person name="Pelaez J."/>
            <person name="Aguilar J.M."/>
            <person name="Haji D."/>
            <person name="Matsunaga T."/>
            <person name="Armstrong E.E."/>
            <person name="Zych M."/>
            <person name="Ogawa Y."/>
            <person name="Stamenkovic-Radak M."/>
            <person name="Jelic M."/>
            <person name="Veselinovic M.S."/>
            <person name="Tanaskovic M."/>
            <person name="Eric P."/>
            <person name="Gao J.J."/>
            <person name="Katoh T.K."/>
            <person name="Toda M.J."/>
            <person name="Watabe H."/>
            <person name="Watada M."/>
            <person name="Davis J.S."/>
            <person name="Moyle L.C."/>
            <person name="Manoli G."/>
            <person name="Bertolini E."/>
            <person name="Kostal V."/>
            <person name="Hawley R.S."/>
            <person name="Takahashi A."/>
            <person name="Jones C.D."/>
            <person name="Price D.K."/>
            <person name="Whiteman N."/>
            <person name="Kopp A."/>
            <person name="Matute D.R."/>
            <person name="Petrov D.A."/>
        </authorList>
    </citation>
    <scope>NUCLEOTIDE SEQUENCE [LARGE SCALE GENOMIC DNA]</scope>
</reference>
<evidence type="ECO:0000313" key="5">
    <source>
        <dbReference type="EnsemblMetazoa" id="XP_016983304.2"/>
    </source>
</evidence>
<dbReference type="SMART" id="SM01132">
    <property type="entry name" value="DIL"/>
    <property type="match status" value="1"/>
</dbReference>
<dbReference type="EnsemblMetazoa" id="XM_017127815.2">
    <property type="protein sequence ID" value="XP_016983304.2"/>
    <property type="gene ID" value="LOC108047574"/>
</dbReference>
<dbReference type="Pfam" id="PF00595">
    <property type="entry name" value="PDZ"/>
    <property type="match status" value="1"/>
</dbReference>
<dbReference type="Gene3D" id="2.30.42.10">
    <property type="match status" value="1"/>
</dbReference>
<dbReference type="InterPro" id="IPR002710">
    <property type="entry name" value="Dilute_dom"/>
</dbReference>
<dbReference type="InterPro" id="IPR008984">
    <property type="entry name" value="SMAD_FHA_dom_sf"/>
</dbReference>
<dbReference type="PROSITE" id="PS50106">
    <property type="entry name" value="PDZ"/>
    <property type="match status" value="1"/>
</dbReference>
<feature type="region of interest" description="Disordered" evidence="2">
    <location>
        <begin position="1352"/>
        <end position="1416"/>
    </location>
</feature>
<dbReference type="SMART" id="SM00228">
    <property type="entry name" value="PDZ"/>
    <property type="match status" value="1"/>
</dbReference>